<dbReference type="Proteomes" id="UP001254848">
    <property type="component" value="Unassembled WGS sequence"/>
</dbReference>
<dbReference type="Gene3D" id="3.40.190.170">
    <property type="entry name" value="Bacterial extracellular solute-binding protein, family 7"/>
    <property type="match status" value="1"/>
</dbReference>
<name>A0ABU3NZ41_9FIRM</name>
<reference evidence="3 4" key="1">
    <citation type="submission" date="2023-07" db="EMBL/GenBank/DDBJ databases">
        <title>The novel representative of Negativicutes class, Anaeroselena agilis gen. nov. sp. nov.</title>
        <authorList>
            <person name="Prokofeva M.I."/>
            <person name="Elcheninov A.G."/>
            <person name="Klyukina A."/>
            <person name="Kublanov I.V."/>
            <person name="Frolov E.N."/>
            <person name="Podosokorskaya O.A."/>
        </authorList>
    </citation>
    <scope>NUCLEOTIDE SEQUENCE [LARGE SCALE GENOMIC DNA]</scope>
    <source>
        <strain evidence="3 4">4137-cl</strain>
    </source>
</reference>
<accession>A0ABU3NZ41</accession>
<evidence type="ECO:0000313" key="3">
    <source>
        <dbReference type="EMBL" id="MDT8902067.1"/>
    </source>
</evidence>
<keyword evidence="1 2" id="KW-0732">Signal</keyword>
<dbReference type="InterPro" id="IPR038404">
    <property type="entry name" value="TRAP_DctP_sf"/>
</dbReference>
<dbReference type="RefSeq" id="WP_413780557.1">
    <property type="nucleotide sequence ID" value="NZ_JAUOZS010000001.1"/>
</dbReference>
<dbReference type="EMBL" id="JAUOZS010000001">
    <property type="protein sequence ID" value="MDT8902067.1"/>
    <property type="molecule type" value="Genomic_DNA"/>
</dbReference>
<evidence type="ECO:0000313" key="4">
    <source>
        <dbReference type="Proteomes" id="UP001254848"/>
    </source>
</evidence>
<dbReference type="InterPro" id="IPR018389">
    <property type="entry name" value="DctP_fam"/>
</dbReference>
<dbReference type="CDD" id="cd13602">
    <property type="entry name" value="PBP2_TRAP_BpDctp6_7"/>
    <property type="match status" value="1"/>
</dbReference>
<dbReference type="PANTHER" id="PTHR33376:SF4">
    <property type="entry name" value="SIALIC ACID-BINDING PERIPLASMIC PROTEIN SIAP"/>
    <property type="match status" value="1"/>
</dbReference>
<dbReference type="PROSITE" id="PS51257">
    <property type="entry name" value="PROKAR_LIPOPROTEIN"/>
    <property type="match status" value="1"/>
</dbReference>
<comment type="caution">
    <text evidence="3">The sequence shown here is derived from an EMBL/GenBank/DDBJ whole genome shotgun (WGS) entry which is preliminary data.</text>
</comment>
<feature type="chain" id="PRO_5046944122" evidence="2">
    <location>
        <begin position="26"/>
        <end position="347"/>
    </location>
</feature>
<evidence type="ECO:0000256" key="2">
    <source>
        <dbReference type="SAM" id="SignalP"/>
    </source>
</evidence>
<feature type="signal peptide" evidence="2">
    <location>
        <begin position="1"/>
        <end position="25"/>
    </location>
</feature>
<proteinExistence type="predicted"/>
<dbReference type="NCBIfam" id="NF037995">
    <property type="entry name" value="TRAP_S1"/>
    <property type="match status" value="1"/>
</dbReference>
<protein>
    <submittedName>
        <fullName evidence="3">TRAP transporter substrate-binding protein</fullName>
    </submittedName>
</protein>
<keyword evidence="4" id="KW-1185">Reference proteome</keyword>
<sequence length="347" mass="38105">MLSFRKTGFLTLALAAVVILSLALAGCGGDKKAEPKAAGPVKWVANSVWPPNNHQTQGLQEFAKKAKEATKGKVDITVQAGGALGYKGPELLKIVRDGLVPMSDMLTSGVAGDEPLFNVVTLPFLIQNFEEGKILNDIARPYFDQVAEKKWGQKILYISPWPAAGIWSKKEVKSVDDMKGLKTRTYDKNGGLVVQAVGGTPYPLPFSEVYSSLATGVIDSVLTSTPTAVDAKFWEVLKYYSPQNVTMATDLVTVNLKEFNKLDKATQDALIKLGKDMEKEMWDKVAKLDKEKEAVSNKNGITTVKPSKEFLNDLSKVTKNIREDWLKTAPPEAKKIVEEFNKKVGRQ</sequence>
<organism evidence="3 4">
    <name type="scientific">Anaeroselena agilis</name>
    <dbReference type="NCBI Taxonomy" id="3063788"/>
    <lineage>
        <taxon>Bacteria</taxon>
        <taxon>Bacillati</taxon>
        <taxon>Bacillota</taxon>
        <taxon>Negativicutes</taxon>
        <taxon>Acetonemataceae</taxon>
        <taxon>Anaeroselena</taxon>
    </lineage>
</organism>
<dbReference type="PANTHER" id="PTHR33376">
    <property type="match status" value="1"/>
</dbReference>
<dbReference type="Pfam" id="PF03480">
    <property type="entry name" value="DctP"/>
    <property type="match status" value="1"/>
</dbReference>
<gene>
    <name evidence="3" type="ORF">Q4T40_12500</name>
</gene>
<evidence type="ECO:0000256" key="1">
    <source>
        <dbReference type="ARBA" id="ARBA00022729"/>
    </source>
</evidence>